<organism evidence="1 2">
    <name type="scientific">Lysinibacillus xylanilyticus</name>
    <dbReference type="NCBI Taxonomy" id="582475"/>
    <lineage>
        <taxon>Bacteria</taxon>
        <taxon>Bacillati</taxon>
        <taxon>Bacillota</taxon>
        <taxon>Bacilli</taxon>
        <taxon>Bacillales</taxon>
        <taxon>Bacillaceae</taxon>
        <taxon>Lysinibacillus</taxon>
    </lineage>
</organism>
<sequence length="311" mass="36022">MDKKSVVKTEDLYPVGELQITKGISFLNVPKNEYSTLLKKYPVPGFYDLKLPKGIIDVEVDSHAFERWNQRVGPITTDEILTNIFRVAILINPNRVRVLDRGLAILDKEVVFSFEFEDSILKVTTFFGRISLKPLLLNVDTLRKYNQHYSEEVDLSIDSEVINQQGLPIVPSSVIEFVDSNNIPHLLFYIQNIDTDNNSKRNFFYHLIKNIDMVDGENGNDLVIESIEKSTDDVIGEWIFKEIDMSHPTRYNLSDIQLHVLGLLGNNQFLLKYMAKKDPERLEKLHETHSRSAIRRYAGNKNWNILQKKKK</sequence>
<comment type="caution">
    <text evidence="1">The sequence shown here is derived from an EMBL/GenBank/DDBJ whole genome shotgun (WGS) entry which is preliminary data.</text>
</comment>
<accession>A0A2M9Q5P8</accession>
<protein>
    <submittedName>
        <fullName evidence="1">Uncharacterized protein</fullName>
    </submittedName>
</protein>
<dbReference type="EMBL" id="PHQY01000612">
    <property type="protein sequence ID" value="PJO43384.1"/>
    <property type="molecule type" value="Genomic_DNA"/>
</dbReference>
<proteinExistence type="predicted"/>
<dbReference type="AlphaFoldDB" id="A0A2M9Q5P8"/>
<gene>
    <name evidence="1" type="ORF">CWD94_12590</name>
</gene>
<evidence type="ECO:0000313" key="2">
    <source>
        <dbReference type="Proteomes" id="UP000232101"/>
    </source>
</evidence>
<reference evidence="1 2" key="1">
    <citation type="submission" date="2017-11" db="EMBL/GenBank/DDBJ databases">
        <title>Bacterial isolate from king chilli rhizosphere.</title>
        <authorList>
            <person name="Takhelmayum P."/>
            <person name="Sarangthem I."/>
        </authorList>
    </citation>
    <scope>NUCLEOTIDE SEQUENCE [LARGE SCALE GENOMIC DNA]</scope>
    <source>
        <strain evidence="2">t26</strain>
    </source>
</reference>
<dbReference type="RefSeq" id="WP_100543349.1">
    <property type="nucleotide sequence ID" value="NZ_PHQY01000612.1"/>
</dbReference>
<name>A0A2M9Q5P8_9BACI</name>
<evidence type="ECO:0000313" key="1">
    <source>
        <dbReference type="EMBL" id="PJO43384.1"/>
    </source>
</evidence>
<dbReference type="Proteomes" id="UP000232101">
    <property type="component" value="Unassembled WGS sequence"/>
</dbReference>